<dbReference type="OrthoDB" id="426718at2759"/>
<dbReference type="Proteomes" id="UP000095767">
    <property type="component" value="Unassembled WGS sequence"/>
</dbReference>
<protein>
    <recommendedName>
        <fullName evidence="3">Fungal lipase-like domain-containing protein</fullName>
    </recommendedName>
</protein>
<comment type="caution">
    <text evidence="1">The sequence shown here is derived from an EMBL/GenBank/DDBJ whole genome shotgun (WGS) entry which is preliminary data.</text>
</comment>
<dbReference type="AlphaFoldDB" id="A0A1E5W379"/>
<evidence type="ECO:0000313" key="2">
    <source>
        <dbReference type="Proteomes" id="UP000095767"/>
    </source>
</evidence>
<reference evidence="1 2" key="1">
    <citation type="submission" date="2016-09" db="EMBL/GenBank/DDBJ databases">
        <title>The draft genome of Dichanthelium oligosanthes: A C3 panicoid grass species.</title>
        <authorList>
            <person name="Studer A.J."/>
            <person name="Schnable J.C."/>
            <person name="Brutnell T.P."/>
        </authorList>
    </citation>
    <scope>NUCLEOTIDE SEQUENCE [LARGE SCALE GENOMIC DNA]</scope>
    <source>
        <strain evidence="2">cv. Kellogg 1175</strain>
        <tissue evidence="1">Leaf</tissue>
    </source>
</reference>
<dbReference type="STRING" id="888268.A0A1E5W379"/>
<evidence type="ECO:0000313" key="1">
    <source>
        <dbReference type="EMBL" id="OEL31750.1"/>
    </source>
</evidence>
<dbReference type="EMBL" id="LWDX02022737">
    <property type="protein sequence ID" value="OEL31750.1"/>
    <property type="molecule type" value="Genomic_DNA"/>
</dbReference>
<name>A0A1E5W379_9POAL</name>
<accession>A0A1E5W379</accession>
<gene>
    <name evidence="1" type="ORF">BAE44_0007231</name>
</gene>
<sequence length="88" mass="9457">MVMAVSSGGPRVGNAAFRRRLEESGGKVLRIVNSLERHRNQGGHRDQGAGVPVDDDCCIHGGEPAKRIARVPRWLAFSDVATWGASCC</sequence>
<organism evidence="1 2">
    <name type="scientific">Dichanthelium oligosanthes</name>
    <dbReference type="NCBI Taxonomy" id="888268"/>
    <lineage>
        <taxon>Eukaryota</taxon>
        <taxon>Viridiplantae</taxon>
        <taxon>Streptophyta</taxon>
        <taxon>Embryophyta</taxon>
        <taxon>Tracheophyta</taxon>
        <taxon>Spermatophyta</taxon>
        <taxon>Magnoliopsida</taxon>
        <taxon>Liliopsida</taxon>
        <taxon>Poales</taxon>
        <taxon>Poaceae</taxon>
        <taxon>PACMAD clade</taxon>
        <taxon>Panicoideae</taxon>
        <taxon>Panicodae</taxon>
        <taxon>Paniceae</taxon>
        <taxon>Dichantheliinae</taxon>
        <taxon>Dichanthelium</taxon>
    </lineage>
</organism>
<keyword evidence="2" id="KW-1185">Reference proteome</keyword>
<proteinExistence type="predicted"/>
<evidence type="ECO:0008006" key="3">
    <source>
        <dbReference type="Google" id="ProtNLM"/>
    </source>
</evidence>